<dbReference type="AlphaFoldDB" id="A0A813BP45"/>
<accession>A0A813BP45</accession>
<evidence type="ECO:0000313" key="1">
    <source>
        <dbReference type="EMBL" id="CAE7914914.1"/>
    </source>
</evidence>
<gene>
    <name evidence="1" type="ORF">SNEC2469_LOCUS31322</name>
</gene>
<comment type="caution">
    <text evidence="1">The sequence shown here is derived from an EMBL/GenBank/DDBJ whole genome shotgun (WGS) entry which is preliminary data.</text>
</comment>
<proteinExistence type="predicted"/>
<evidence type="ECO:0000313" key="2">
    <source>
        <dbReference type="Proteomes" id="UP000601435"/>
    </source>
</evidence>
<feature type="non-terminal residue" evidence="1">
    <location>
        <position position="388"/>
    </location>
</feature>
<protein>
    <recommendedName>
        <fullName evidence="3">Reverse transcriptase Ty1/copia-type domain-containing protein</fullName>
    </recommendedName>
</protein>
<dbReference type="Proteomes" id="UP000601435">
    <property type="component" value="Unassembled WGS sequence"/>
</dbReference>
<reference evidence="1" key="1">
    <citation type="submission" date="2021-02" db="EMBL/GenBank/DDBJ databases">
        <authorList>
            <person name="Dougan E. K."/>
            <person name="Rhodes N."/>
            <person name="Thang M."/>
            <person name="Chan C."/>
        </authorList>
    </citation>
    <scope>NUCLEOTIDE SEQUENCE</scope>
</reference>
<feature type="non-terminal residue" evidence="1">
    <location>
        <position position="1"/>
    </location>
</feature>
<keyword evidence="2" id="KW-1185">Reference proteome</keyword>
<dbReference type="OrthoDB" id="434385at2759"/>
<name>A0A813BP45_9DINO</name>
<sequence>EAARLRRKYPDMILSSRMVRRKKPIPGIGKWKPKSRWCLAGHSDPDTAELVTFAPTPSSEGLMAFLQVSLNLSHTFAFCDVKNAFCQSDKLVRKGGPLFAQPCEGLHLGDDALIIIDVLIEVDDFIVTALPELQSKLKEAFQARFTFGKWEENEAEYAGRMIKVHPGFIHIDQEKYLTEQVRPVALAKHRRSCKQDPLNSEEFEAFRSAIYKVNWVAKETRPEVAGMASILASKLKSAVIEDVLVLNKNINFLRNTAARPLTIWKMDAREMAFVVVSDAGGIGAKHDTTDELDLPADSTQGAWMVFAAEALPLGNMKVRASPLAWRSSKLRRKVFSTFGGETQAMLQGISEADWLQIMVRDAVQHDVELRQWRNSLSPHMVVMKGDLH</sequence>
<dbReference type="EMBL" id="CAJNJA010075426">
    <property type="protein sequence ID" value="CAE7914914.1"/>
    <property type="molecule type" value="Genomic_DNA"/>
</dbReference>
<evidence type="ECO:0008006" key="3">
    <source>
        <dbReference type="Google" id="ProtNLM"/>
    </source>
</evidence>
<organism evidence="1 2">
    <name type="scientific">Symbiodinium necroappetens</name>
    <dbReference type="NCBI Taxonomy" id="1628268"/>
    <lineage>
        <taxon>Eukaryota</taxon>
        <taxon>Sar</taxon>
        <taxon>Alveolata</taxon>
        <taxon>Dinophyceae</taxon>
        <taxon>Suessiales</taxon>
        <taxon>Symbiodiniaceae</taxon>
        <taxon>Symbiodinium</taxon>
    </lineage>
</organism>